<dbReference type="InterPro" id="IPR039802">
    <property type="entry name" value="MTMR14"/>
</dbReference>
<accession>T1IQ34</accession>
<dbReference type="OMA" id="EFRENDY"/>
<dbReference type="PROSITE" id="PS50056">
    <property type="entry name" value="TYR_PHOSPHATASE_2"/>
    <property type="match status" value="1"/>
</dbReference>
<evidence type="ECO:0000313" key="2">
    <source>
        <dbReference type="EnsemblMetazoa" id="SMAR003141-PA"/>
    </source>
</evidence>
<dbReference type="eggNOG" id="ENOG502QQ9R">
    <property type="taxonomic scope" value="Eukaryota"/>
</dbReference>
<dbReference type="InterPro" id="IPR039803">
    <property type="entry name" value="MTMR14_PH-GRAM"/>
</dbReference>
<dbReference type="HOGENOM" id="CLU_016325_2_0_1"/>
<dbReference type="STRING" id="126957.T1IQ34"/>
<sequence>MEATVRISQISDLMLHFAKHCYQARDNNAQAFEIEDICLKLFQLDYVCSVINNFNGELCNNYPTRIVVMEYEKDRPTLTSSTRDDDHATSYYSSIYDVQKIREQFAKARVARCRARFPLPVILYNGKHICRSSTLSGGPEIYGRSGLGMFFPGGEKSNESDEEHDDLTQSTSDWQLFDKVRNQDIKLLKLLCIKVICDLMVENKKVKFGMNITSSEKIDKEKRYADFNVIGLPYPGCEFFRVYRDCSYNAEGLIFDWKQSHIDTNIGVPLDPAIAQLGIDWSKYKTWDLIQLTQNYLRLILFYVNEGSSGILIHCISGWDRTPLFVSLLRLSLWADGKIHQSLGINEILYLTLAYDWFLCGHNLKDRLEKGEEILFFCFYFLKYIFSDDFSVNNRRRSFQQNNNNTVLDEYFDADHQPSKCGSNTSLSSNGSSFSYRSVENPPSIFTNPDSDGLDDCIHPKSSVHNRTSAAMDAGCSNSFIHMSRTCTSPVAVPAKMRKRSDSGSSAMSSGSWQIITASGSVRGSATTHEIWHASSSDASSHSRLSQTSLCDIIETEGNLESSTVTLMNESRKDRLSAVRNLFISQYCNFIKFHDKSDSDVSRFASLIDQFAEKVGIRSTINKPL</sequence>
<organism evidence="2 3">
    <name type="scientific">Strigamia maritima</name>
    <name type="common">European centipede</name>
    <name type="synonym">Geophilus maritimus</name>
    <dbReference type="NCBI Taxonomy" id="126957"/>
    <lineage>
        <taxon>Eukaryota</taxon>
        <taxon>Metazoa</taxon>
        <taxon>Ecdysozoa</taxon>
        <taxon>Arthropoda</taxon>
        <taxon>Myriapoda</taxon>
        <taxon>Chilopoda</taxon>
        <taxon>Pleurostigmophora</taxon>
        <taxon>Geophilomorpha</taxon>
        <taxon>Linotaeniidae</taxon>
        <taxon>Strigamia</taxon>
    </lineage>
</organism>
<dbReference type="PANTHER" id="PTHR13524:SF2">
    <property type="entry name" value="MYOTUBULARIN-RELATED PROTEIN 14"/>
    <property type="match status" value="1"/>
</dbReference>
<evidence type="ECO:0000259" key="1">
    <source>
        <dbReference type="PROSITE" id="PS50056"/>
    </source>
</evidence>
<reference evidence="3" key="1">
    <citation type="submission" date="2011-05" db="EMBL/GenBank/DDBJ databases">
        <authorList>
            <person name="Richards S.R."/>
            <person name="Qu J."/>
            <person name="Jiang H."/>
            <person name="Jhangiani S.N."/>
            <person name="Agravi P."/>
            <person name="Goodspeed R."/>
            <person name="Gross S."/>
            <person name="Mandapat C."/>
            <person name="Jackson L."/>
            <person name="Mathew T."/>
            <person name="Pu L."/>
            <person name="Thornton R."/>
            <person name="Saada N."/>
            <person name="Wilczek-Boney K.B."/>
            <person name="Lee S."/>
            <person name="Kovar C."/>
            <person name="Wu Y."/>
            <person name="Scherer S.E."/>
            <person name="Worley K.C."/>
            <person name="Muzny D.M."/>
            <person name="Gibbs R."/>
        </authorList>
    </citation>
    <scope>NUCLEOTIDE SEQUENCE</scope>
    <source>
        <strain evidence="3">Brora</strain>
    </source>
</reference>
<dbReference type="InterPro" id="IPR000387">
    <property type="entry name" value="Tyr_Pase_dom"/>
</dbReference>
<protein>
    <recommendedName>
        <fullName evidence="1">Tyrosine specific protein phosphatases domain-containing protein</fullName>
    </recommendedName>
</protein>
<dbReference type="EMBL" id="JH431283">
    <property type="status" value="NOT_ANNOTATED_CDS"/>
    <property type="molecule type" value="Genomic_DNA"/>
</dbReference>
<keyword evidence="3" id="KW-1185">Reference proteome</keyword>
<dbReference type="Proteomes" id="UP000014500">
    <property type="component" value="Unassembled WGS sequence"/>
</dbReference>
<feature type="domain" description="Tyrosine specific protein phosphatases" evidence="1">
    <location>
        <begin position="287"/>
        <end position="349"/>
    </location>
</feature>
<dbReference type="Gene3D" id="3.90.190.10">
    <property type="entry name" value="Protein tyrosine phosphatase superfamily"/>
    <property type="match status" value="1"/>
</dbReference>
<evidence type="ECO:0000313" key="3">
    <source>
        <dbReference type="Proteomes" id="UP000014500"/>
    </source>
</evidence>
<dbReference type="InterPro" id="IPR029021">
    <property type="entry name" value="Prot-tyrosine_phosphatase-like"/>
</dbReference>
<dbReference type="EnsemblMetazoa" id="SMAR003141-RA">
    <property type="protein sequence ID" value="SMAR003141-PA"/>
    <property type="gene ID" value="SMAR003141"/>
</dbReference>
<dbReference type="InterPro" id="IPR016130">
    <property type="entry name" value="Tyr_Pase_AS"/>
</dbReference>
<name>T1IQ34_STRMM</name>
<dbReference type="PROSITE" id="PS00383">
    <property type="entry name" value="TYR_PHOSPHATASE_1"/>
    <property type="match status" value="1"/>
</dbReference>
<dbReference type="PhylomeDB" id="T1IQ34"/>
<dbReference type="SUPFAM" id="SSF52799">
    <property type="entry name" value="(Phosphotyrosine protein) phosphatases II"/>
    <property type="match status" value="1"/>
</dbReference>
<dbReference type="CDD" id="cd13213">
    <property type="entry name" value="PH-GRAM_MTMR14"/>
    <property type="match status" value="1"/>
</dbReference>
<dbReference type="PANTHER" id="PTHR13524">
    <property type="entry name" value="MYOTUBULARIN-RELATED"/>
    <property type="match status" value="1"/>
</dbReference>
<dbReference type="AlphaFoldDB" id="T1IQ34"/>
<dbReference type="GO" id="GO:0004438">
    <property type="term" value="F:phosphatidylinositol-3-phosphate phosphatase activity"/>
    <property type="evidence" value="ECO:0007669"/>
    <property type="project" value="InterPro"/>
</dbReference>
<reference evidence="2" key="2">
    <citation type="submission" date="2015-02" db="UniProtKB">
        <authorList>
            <consortium name="EnsemblMetazoa"/>
        </authorList>
    </citation>
    <scope>IDENTIFICATION</scope>
</reference>
<proteinExistence type="predicted"/>